<feature type="signal peptide" evidence="1">
    <location>
        <begin position="1"/>
        <end position="35"/>
    </location>
</feature>
<proteinExistence type="predicted"/>
<gene>
    <name evidence="2" type="ORF">MPLG2_1549</name>
</gene>
<evidence type="ECO:0008006" key="4">
    <source>
        <dbReference type="Google" id="ProtNLM"/>
    </source>
</evidence>
<dbReference type="EMBL" id="LT985188">
    <property type="protein sequence ID" value="SPD86585.1"/>
    <property type="molecule type" value="Genomic_DNA"/>
</dbReference>
<protein>
    <recommendedName>
        <fullName evidence="4">DUF2271 domain-containing protein</fullName>
    </recommendedName>
</protein>
<sequence length="210" mass="20842">MPVSRYSEVTRRAFLGGLSLAAIAGVVGCSAAASASPSATSATASATSSASASATASASAGTSKSLPSAAKATVAWTFSSSGGGMGGRNPYMAVWLEDASGNFVKTLALYHKANGDNWLNELSAWYSASGGTDTTTSGTVPAGSFTANWDGTTASGDRATQGTYTVCIESAVEHGSESLIRQQVTFGASSAMTALTDSGQLSAASVAYTV</sequence>
<dbReference type="KEGG" id="mgg:MPLG2_1549"/>
<evidence type="ECO:0000313" key="3">
    <source>
        <dbReference type="Proteomes" id="UP000238164"/>
    </source>
</evidence>
<dbReference type="PROSITE" id="PS51257">
    <property type="entry name" value="PROKAR_LIPOPROTEIN"/>
    <property type="match status" value="1"/>
</dbReference>
<keyword evidence="3" id="KW-1185">Reference proteome</keyword>
<dbReference type="Proteomes" id="UP000238164">
    <property type="component" value="Chromosome 1"/>
</dbReference>
<feature type="chain" id="PRO_5039310954" description="DUF2271 domain-containing protein" evidence="1">
    <location>
        <begin position="36"/>
        <end position="210"/>
    </location>
</feature>
<dbReference type="Pfam" id="PF10029">
    <property type="entry name" value="DUF2271"/>
    <property type="match status" value="1"/>
</dbReference>
<dbReference type="AlphaFoldDB" id="A0A2N9JGE4"/>
<organism evidence="2 3">
    <name type="scientific">Micropruina glycogenica</name>
    <dbReference type="NCBI Taxonomy" id="75385"/>
    <lineage>
        <taxon>Bacteria</taxon>
        <taxon>Bacillati</taxon>
        <taxon>Actinomycetota</taxon>
        <taxon>Actinomycetes</taxon>
        <taxon>Propionibacteriales</taxon>
        <taxon>Nocardioidaceae</taxon>
        <taxon>Micropruina</taxon>
    </lineage>
</organism>
<evidence type="ECO:0000256" key="1">
    <source>
        <dbReference type="SAM" id="SignalP"/>
    </source>
</evidence>
<name>A0A2N9JGE4_9ACTN</name>
<dbReference type="InterPro" id="IPR006311">
    <property type="entry name" value="TAT_signal"/>
</dbReference>
<accession>A0A2N9JGE4</accession>
<keyword evidence="1" id="KW-0732">Signal</keyword>
<reference evidence="2 3" key="1">
    <citation type="submission" date="2018-02" db="EMBL/GenBank/DDBJ databases">
        <authorList>
            <person name="Cohen D.B."/>
            <person name="Kent A.D."/>
        </authorList>
    </citation>
    <scope>NUCLEOTIDE SEQUENCE [LARGE SCALE GENOMIC DNA]</scope>
    <source>
        <strain evidence="2">1</strain>
    </source>
</reference>
<evidence type="ECO:0000313" key="2">
    <source>
        <dbReference type="EMBL" id="SPD86585.1"/>
    </source>
</evidence>
<dbReference type="PROSITE" id="PS51318">
    <property type="entry name" value="TAT"/>
    <property type="match status" value="1"/>
</dbReference>
<dbReference type="InterPro" id="IPR014469">
    <property type="entry name" value="DUF2271"/>
</dbReference>
<dbReference type="Gene3D" id="2.60.40.4070">
    <property type="match status" value="1"/>
</dbReference>